<dbReference type="SUPFAM" id="SSF46785">
    <property type="entry name" value="Winged helix' DNA-binding domain"/>
    <property type="match status" value="1"/>
</dbReference>
<dbReference type="InterPro" id="IPR002481">
    <property type="entry name" value="FUR"/>
</dbReference>
<dbReference type="EMBL" id="JACHWY010000003">
    <property type="protein sequence ID" value="MBB3048591.1"/>
    <property type="molecule type" value="Genomic_DNA"/>
</dbReference>
<dbReference type="GO" id="GO:0008270">
    <property type="term" value="F:zinc ion binding"/>
    <property type="evidence" value="ECO:0007669"/>
    <property type="project" value="TreeGrafter"/>
</dbReference>
<feature type="binding site" evidence="7">
    <location>
        <position position="153"/>
    </location>
    <ligand>
        <name>Zn(2+)</name>
        <dbReference type="ChEBI" id="CHEBI:29105"/>
    </ligand>
</feature>
<accession>A0A7W4W6Y8</accession>
<evidence type="ECO:0000256" key="3">
    <source>
        <dbReference type="ARBA" id="ARBA00022833"/>
    </source>
</evidence>
<sequence>MSGPTAYERHDHHRCIDDALLAARRICKSKGARLTELRERVLTKVWQSHRPLGAYAILEMLAKEGLGHPAPPTVYRALDFLQELGLVHRLSSLNAYIGCDDPGKPHDCQFLICRQCQVTVEVAAAEVSKALSRCAEKRDFSIDHSNVEIVGYCPNCRDHTQ</sequence>
<reference evidence="8 9" key="1">
    <citation type="submission" date="2020-08" db="EMBL/GenBank/DDBJ databases">
        <title>Genomic Encyclopedia of Type Strains, Phase III (KMG-III): the genomes of soil and plant-associated and newly described type strains.</title>
        <authorList>
            <person name="Whitman W."/>
        </authorList>
    </citation>
    <scope>NUCLEOTIDE SEQUENCE [LARGE SCALE GENOMIC DNA]</scope>
    <source>
        <strain evidence="8 9">CECT 8654</strain>
    </source>
</reference>
<feature type="binding site" evidence="7">
    <location>
        <position position="116"/>
    </location>
    <ligand>
        <name>Zn(2+)</name>
        <dbReference type="ChEBI" id="CHEBI:29105"/>
    </ligand>
</feature>
<dbReference type="RefSeq" id="WP_183411372.1">
    <property type="nucleotide sequence ID" value="NZ_JACHWY010000003.1"/>
</dbReference>
<feature type="binding site" evidence="7">
    <location>
        <position position="113"/>
    </location>
    <ligand>
        <name>Zn(2+)</name>
        <dbReference type="ChEBI" id="CHEBI:29105"/>
    </ligand>
</feature>
<dbReference type="Pfam" id="PF01475">
    <property type="entry name" value="FUR"/>
    <property type="match status" value="1"/>
</dbReference>
<dbReference type="GO" id="GO:0005829">
    <property type="term" value="C:cytosol"/>
    <property type="evidence" value="ECO:0007669"/>
    <property type="project" value="TreeGrafter"/>
</dbReference>
<keyword evidence="5" id="KW-0238">DNA-binding</keyword>
<dbReference type="Gene3D" id="1.10.10.10">
    <property type="entry name" value="Winged helix-like DNA-binding domain superfamily/Winged helix DNA-binding domain"/>
    <property type="match status" value="1"/>
</dbReference>
<dbReference type="AlphaFoldDB" id="A0A7W4W6Y8"/>
<name>A0A7W4W6Y8_9GAMM</name>
<dbReference type="Proteomes" id="UP000537130">
    <property type="component" value="Unassembled WGS sequence"/>
</dbReference>
<gene>
    <name evidence="8" type="ORF">FHR99_002865</name>
</gene>
<evidence type="ECO:0000256" key="1">
    <source>
        <dbReference type="ARBA" id="ARBA00007957"/>
    </source>
</evidence>
<comment type="caution">
    <text evidence="8">The sequence shown here is derived from an EMBL/GenBank/DDBJ whole genome shotgun (WGS) entry which is preliminary data.</text>
</comment>
<dbReference type="GO" id="GO:0045892">
    <property type="term" value="P:negative regulation of DNA-templated transcription"/>
    <property type="evidence" value="ECO:0007669"/>
    <property type="project" value="TreeGrafter"/>
</dbReference>
<dbReference type="GO" id="GO:1900376">
    <property type="term" value="P:regulation of secondary metabolite biosynthetic process"/>
    <property type="evidence" value="ECO:0007669"/>
    <property type="project" value="TreeGrafter"/>
</dbReference>
<evidence type="ECO:0000313" key="8">
    <source>
        <dbReference type="EMBL" id="MBB3048591.1"/>
    </source>
</evidence>
<evidence type="ECO:0000256" key="7">
    <source>
        <dbReference type="PIRSR" id="PIRSR602481-1"/>
    </source>
</evidence>
<evidence type="ECO:0000256" key="5">
    <source>
        <dbReference type="ARBA" id="ARBA00023125"/>
    </source>
</evidence>
<feature type="binding site" evidence="7">
    <location>
        <position position="156"/>
    </location>
    <ligand>
        <name>Zn(2+)</name>
        <dbReference type="ChEBI" id="CHEBI:29105"/>
    </ligand>
</feature>
<keyword evidence="7" id="KW-0479">Metal-binding</keyword>
<dbReference type="PANTHER" id="PTHR33202">
    <property type="entry name" value="ZINC UPTAKE REGULATION PROTEIN"/>
    <property type="match status" value="1"/>
</dbReference>
<evidence type="ECO:0000256" key="4">
    <source>
        <dbReference type="ARBA" id="ARBA00023015"/>
    </source>
</evidence>
<keyword evidence="9" id="KW-1185">Reference proteome</keyword>
<dbReference type="InterPro" id="IPR043135">
    <property type="entry name" value="Fur_C"/>
</dbReference>
<keyword evidence="2" id="KW-0678">Repressor</keyword>
<comment type="cofactor">
    <cofactor evidence="7">
        <name>Zn(2+)</name>
        <dbReference type="ChEBI" id="CHEBI:29105"/>
    </cofactor>
    <text evidence="7">Binds 1 zinc ion per subunit.</text>
</comment>
<keyword evidence="6" id="KW-0804">Transcription</keyword>
<dbReference type="Gene3D" id="3.30.1490.190">
    <property type="match status" value="1"/>
</dbReference>
<evidence type="ECO:0000256" key="2">
    <source>
        <dbReference type="ARBA" id="ARBA00022491"/>
    </source>
</evidence>
<evidence type="ECO:0000313" key="9">
    <source>
        <dbReference type="Proteomes" id="UP000537130"/>
    </source>
</evidence>
<dbReference type="GO" id="GO:0000976">
    <property type="term" value="F:transcription cis-regulatory region binding"/>
    <property type="evidence" value="ECO:0007669"/>
    <property type="project" value="TreeGrafter"/>
</dbReference>
<protein>
    <submittedName>
        <fullName evidence="8">Fur family zinc uptake transcriptional regulator</fullName>
    </submittedName>
</protein>
<keyword evidence="3 7" id="KW-0862">Zinc</keyword>
<dbReference type="GO" id="GO:0003700">
    <property type="term" value="F:DNA-binding transcription factor activity"/>
    <property type="evidence" value="ECO:0007669"/>
    <property type="project" value="InterPro"/>
</dbReference>
<dbReference type="InterPro" id="IPR036390">
    <property type="entry name" value="WH_DNA-bd_sf"/>
</dbReference>
<dbReference type="PANTHER" id="PTHR33202:SF6">
    <property type="entry name" value="ZINC UPTAKE REGULATION PROTEIN"/>
    <property type="match status" value="1"/>
</dbReference>
<dbReference type="InterPro" id="IPR036388">
    <property type="entry name" value="WH-like_DNA-bd_sf"/>
</dbReference>
<proteinExistence type="inferred from homology"/>
<evidence type="ECO:0000256" key="6">
    <source>
        <dbReference type="ARBA" id="ARBA00023163"/>
    </source>
</evidence>
<keyword evidence="4" id="KW-0805">Transcription regulation</keyword>
<organism evidence="8 9">
    <name type="scientific">Litorivivens lipolytica</name>
    <dbReference type="NCBI Taxonomy" id="1524264"/>
    <lineage>
        <taxon>Bacteria</taxon>
        <taxon>Pseudomonadati</taxon>
        <taxon>Pseudomonadota</taxon>
        <taxon>Gammaproteobacteria</taxon>
        <taxon>Litorivivens</taxon>
    </lineage>
</organism>
<comment type="similarity">
    <text evidence="1">Belongs to the Fur family.</text>
</comment>